<evidence type="ECO:0000313" key="4">
    <source>
        <dbReference type="EMBL" id="MBW0461294.1"/>
    </source>
</evidence>
<sequence>MFWWYLGFTIGLWLIRSGNPTKLPSGFTPLRHQHISDQESQYLPIPGKIQERKRIIEQEQDFFQPEAEKVRSYDPELVGPAKRSTMKQQTVVNTSNEASSPRIRNDISTQIKHNFAIPESTISSNTLWLQSSQFVEQTQKELERLHENISRFQEFYTLQTKNINTLQEDYTKLSKASEESKRRLNQVLEEQNHCKRDGEYLDEDMAKFFNVCQNIKLQTQCNVLDNAYHQ</sequence>
<evidence type="ECO:0000256" key="1">
    <source>
        <dbReference type="SAM" id="Coils"/>
    </source>
</evidence>
<evidence type="ECO:0000256" key="3">
    <source>
        <dbReference type="SAM" id="SignalP"/>
    </source>
</evidence>
<gene>
    <name evidence="4" type="ORF">O181_001009</name>
</gene>
<reference evidence="4" key="1">
    <citation type="submission" date="2021-03" db="EMBL/GenBank/DDBJ databases">
        <title>Draft genome sequence of rust myrtle Austropuccinia psidii MF-1, a brazilian biotype.</title>
        <authorList>
            <person name="Quecine M.C."/>
            <person name="Pachon D.M.R."/>
            <person name="Bonatelli M.L."/>
            <person name="Correr F.H."/>
            <person name="Franceschini L.M."/>
            <person name="Leite T.F."/>
            <person name="Margarido G.R.A."/>
            <person name="Almeida C.A."/>
            <person name="Ferrarezi J.A."/>
            <person name="Labate C.A."/>
        </authorList>
    </citation>
    <scope>NUCLEOTIDE SEQUENCE</scope>
    <source>
        <strain evidence="4">MF-1</strain>
    </source>
</reference>
<feature type="compositionally biased region" description="Polar residues" evidence="2">
    <location>
        <begin position="86"/>
        <end position="99"/>
    </location>
</feature>
<protein>
    <submittedName>
        <fullName evidence="4">Uncharacterized protein</fullName>
    </submittedName>
</protein>
<feature type="chain" id="PRO_5040309717" evidence="3">
    <location>
        <begin position="21"/>
        <end position="230"/>
    </location>
</feature>
<dbReference type="EMBL" id="AVOT02000138">
    <property type="protein sequence ID" value="MBW0461294.1"/>
    <property type="molecule type" value="Genomic_DNA"/>
</dbReference>
<feature type="region of interest" description="Disordered" evidence="2">
    <location>
        <begin position="81"/>
        <end position="101"/>
    </location>
</feature>
<proteinExistence type="predicted"/>
<keyword evidence="1" id="KW-0175">Coiled coil</keyword>
<accession>A0A9Q3B9N7</accession>
<dbReference type="Proteomes" id="UP000765509">
    <property type="component" value="Unassembled WGS sequence"/>
</dbReference>
<feature type="signal peptide" evidence="3">
    <location>
        <begin position="1"/>
        <end position="20"/>
    </location>
</feature>
<organism evidence="4 5">
    <name type="scientific">Austropuccinia psidii MF-1</name>
    <dbReference type="NCBI Taxonomy" id="1389203"/>
    <lineage>
        <taxon>Eukaryota</taxon>
        <taxon>Fungi</taxon>
        <taxon>Dikarya</taxon>
        <taxon>Basidiomycota</taxon>
        <taxon>Pucciniomycotina</taxon>
        <taxon>Pucciniomycetes</taxon>
        <taxon>Pucciniales</taxon>
        <taxon>Sphaerophragmiaceae</taxon>
        <taxon>Austropuccinia</taxon>
    </lineage>
</organism>
<keyword evidence="3" id="KW-0732">Signal</keyword>
<name>A0A9Q3B9N7_9BASI</name>
<comment type="caution">
    <text evidence="4">The sequence shown here is derived from an EMBL/GenBank/DDBJ whole genome shotgun (WGS) entry which is preliminary data.</text>
</comment>
<dbReference type="AlphaFoldDB" id="A0A9Q3B9N7"/>
<evidence type="ECO:0000256" key="2">
    <source>
        <dbReference type="SAM" id="MobiDB-lite"/>
    </source>
</evidence>
<evidence type="ECO:0000313" key="5">
    <source>
        <dbReference type="Proteomes" id="UP000765509"/>
    </source>
</evidence>
<keyword evidence="5" id="KW-1185">Reference proteome</keyword>
<feature type="coiled-coil region" evidence="1">
    <location>
        <begin position="135"/>
        <end position="190"/>
    </location>
</feature>